<proteinExistence type="predicted"/>
<keyword evidence="3" id="KW-1185">Reference proteome</keyword>
<reference evidence="2 3" key="1">
    <citation type="submission" date="2016-10" db="EMBL/GenBank/DDBJ databases">
        <authorList>
            <person name="de Groot N.N."/>
        </authorList>
    </citation>
    <scope>NUCLEOTIDE SEQUENCE [LARGE SCALE GENOMIC DNA]</scope>
    <source>
        <strain evidence="2 3">CGMCC 4.6533</strain>
    </source>
</reference>
<protein>
    <recommendedName>
        <fullName evidence="1">Phage L5-like integrase N-terminal domain-containing protein</fullName>
    </recommendedName>
</protein>
<evidence type="ECO:0000259" key="1">
    <source>
        <dbReference type="Pfam" id="PF26003"/>
    </source>
</evidence>
<dbReference type="RefSeq" id="WP_218136348.1">
    <property type="nucleotide sequence ID" value="NZ_FNDJ01000037.1"/>
</dbReference>
<dbReference type="Pfam" id="PF26003">
    <property type="entry name" value="Integrase_N_phage"/>
    <property type="match status" value="1"/>
</dbReference>
<feature type="domain" description="Phage L5-like integrase N-terminal" evidence="1">
    <location>
        <begin position="3"/>
        <end position="26"/>
    </location>
</feature>
<dbReference type="EMBL" id="FNDJ01000037">
    <property type="protein sequence ID" value="SDM17723.1"/>
    <property type="molecule type" value="Genomic_DNA"/>
</dbReference>
<dbReference type="Proteomes" id="UP000199202">
    <property type="component" value="Unassembled WGS sequence"/>
</dbReference>
<dbReference type="AlphaFoldDB" id="A0A1G9R3C1"/>
<evidence type="ECO:0000313" key="2">
    <source>
        <dbReference type="EMBL" id="SDM17723.1"/>
    </source>
</evidence>
<dbReference type="InterPro" id="IPR058717">
    <property type="entry name" value="Phage_L5_Integrase_N"/>
</dbReference>
<name>A0A1G9R3C1_9ACTN</name>
<gene>
    <name evidence="2" type="ORF">SAMN05421869_137108</name>
</gene>
<dbReference type="STRING" id="633440.SAMN05421869_137108"/>
<organism evidence="2 3">
    <name type="scientific">Nonomuraea jiangxiensis</name>
    <dbReference type="NCBI Taxonomy" id="633440"/>
    <lineage>
        <taxon>Bacteria</taxon>
        <taxon>Bacillati</taxon>
        <taxon>Actinomycetota</taxon>
        <taxon>Actinomycetes</taxon>
        <taxon>Streptosporangiales</taxon>
        <taxon>Streptosporangiaceae</taxon>
        <taxon>Nonomuraea</taxon>
    </lineage>
</organism>
<evidence type="ECO:0000313" key="3">
    <source>
        <dbReference type="Proteomes" id="UP000199202"/>
    </source>
</evidence>
<sequence length="84" mass="9718">MDRPAPDTFATKTDAEQWLVKIEAKILADEWIDPDAGKIAFGKYAGDWIDERPNLRPRTVELYGYLLRRHHADLRGQGPQRISR</sequence>
<accession>A0A1G9R3C1</accession>